<feature type="chain" id="PRO_5043144559" evidence="3">
    <location>
        <begin position="21"/>
        <end position="468"/>
    </location>
</feature>
<feature type="compositionally biased region" description="Low complexity" evidence="1">
    <location>
        <begin position="327"/>
        <end position="355"/>
    </location>
</feature>
<dbReference type="EMBL" id="MKKK01000061">
    <property type="protein sequence ID" value="OEY92539.1"/>
    <property type="molecule type" value="Genomic_DNA"/>
</dbReference>
<keyword evidence="2" id="KW-0812">Transmembrane</keyword>
<evidence type="ECO:0000256" key="3">
    <source>
        <dbReference type="SAM" id="SignalP"/>
    </source>
</evidence>
<dbReference type="RefSeq" id="WP_070070760.1">
    <property type="nucleotide sequence ID" value="NZ_MKKK01000061.1"/>
</dbReference>
<reference evidence="4 5" key="1">
    <citation type="submission" date="2016-09" db="EMBL/GenBank/DDBJ databases">
        <authorList>
            <person name="Capua I."/>
            <person name="De Benedictis P."/>
            <person name="Joannis T."/>
            <person name="Lombin L.H."/>
            <person name="Cattoli G."/>
        </authorList>
    </citation>
    <scope>NUCLEOTIDE SEQUENCE [LARGE SCALE GENOMIC DNA]</scope>
    <source>
        <strain evidence="4 5">ANC 4671</strain>
    </source>
</reference>
<protein>
    <submittedName>
        <fullName evidence="4">Uncharacterized protein</fullName>
    </submittedName>
</protein>
<keyword evidence="5" id="KW-1185">Reference proteome</keyword>
<gene>
    <name evidence="4" type="ORF">BJI46_14545</name>
</gene>
<feature type="region of interest" description="Disordered" evidence="1">
    <location>
        <begin position="53"/>
        <end position="82"/>
    </location>
</feature>
<comment type="caution">
    <text evidence="4">The sequence shown here is derived from an EMBL/GenBank/DDBJ whole genome shotgun (WGS) entry which is preliminary data.</text>
</comment>
<sequence>MLKRIFLILYLCSFYHVAFAETLEEREARLLQARKDYAAKVYGYSESEFNKRYGSTSDGSTVNSSYNSSSTASNGSKVSGTATVTKPADTAKAASTLAKRLEKAKAFGKASLPSFVGSAALTALINGIGWVMDEGGKVTKKADIDSGTGCGDCVLAPIIYYALLDGGGGYSPNFSSPSLAAKYLFDIRVARFQKTGGSYTLLRSDSNSYTYSCTFTPSGSCGADTIVVYFKNNSNYDQTSTPVLVEVNTDEIASKIAEKLASNPTGTNEKQAIQDAYNADTIFSLSDESVNGLSKAIASELSDALQNAALTGSYSGTNSDGSVTSATITPDSTSATGTTTGTTTNSDGSTSTSSSSMELEFPAFCSWASIVCEFIDWVREEPETQDEELEIDEQTVIDYQYSDHVVFGQTCPFSDNNLNVDFGIGAWSFNYSFSIICDYAVIARPYVIAFGHLGALIFLLIGLRSGSV</sequence>
<name>A0A1E7QZP6_9GAMM</name>
<feature type="signal peptide" evidence="3">
    <location>
        <begin position="1"/>
        <end position="20"/>
    </location>
</feature>
<evidence type="ECO:0000313" key="4">
    <source>
        <dbReference type="EMBL" id="OEY92539.1"/>
    </source>
</evidence>
<evidence type="ECO:0000256" key="1">
    <source>
        <dbReference type="SAM" id="MobiDB-lite"/>
    </source>
</evidence>
<feature type="region of interest" description="Disordered" evidence="1">
    <location>
        <begin position="315"/>
        <end position="355"/>
    </location>
</feature>
<dbReference type="STRING" id="1262585.BJI46_14545"/>
<dbReference type="OrthoDB" id="6687017at2"/>
<feature type="transmembrane region" description="Helical" evidence="2">
    <location>
        <begin position="446"/>
        <end position="463"/>
    </location>
</feature>
<feature type="compositionally biased region" description="Low complexity" evidence="1">
    <location>
        <begin position="57"/>
        <end position="80"/>
    </location>
</feature>
<dbReference type="AlphaFoldDB" id="A0A1E7QZP6"/>
<keyword evidence="2" id="KW-0472">Membrane</keyword>
<keyword evidence="2" id="KW-1133">Transmembrane helix</keyword>
<evidence type="ECO:0000313" key="5">
    <source>
        <dbReference type="Proteomes" id="UP000185895"/>
    </source>
</evidence>
<dbReference type="Proteomes" id="UP000185895">
    <property type="component" value="Unassembled WGS sequence"/>
</dbReference>
<keyword evidence="3" id="KW-0732">Signal</keyword>
<evidence type="ECO:0000256" key="2">
    <source>
        <dbReference type="SAM" id="Phobius"/>
    </source>
</evidence>
<accession>A0A1E7QZP6</accession>
<proteinExistence type="predicted"/>
<feature type="compositionally biased region" description="Polar residues" evidence="1">
    <location>
        <begin position="315"/>
        <end position="326"/>
    </location>
</feature>
<organism evidence="4 5">
    <name type="scientific">Acinetobacter qingfengensis</name>
    <dbReference type="NCBI Taxonomy" id="1262585"/>
    <lineage>
        <taxon>Bacteria</taxon>
        <taxon>Pseudomonadati</taxon>
        <taxon>Pseudomonadota</taxon>
        <taxon>Gammaproteobacteria</taxon>
        <taxon>Moraxellales</taxon>
        <taxon>Moraxellaceae</taxon>
        <taxon>Acinetobacter</taxon>
    </lineage>
</organism>